<dbReference type="EMBL" id="JAGVSJ010000071">
    <property type="protein sequence ID" value="MBX8632795.1"/>
    <property type="molecule type" value="Genomic_DNA"/>
</dbReference>
<dbReference type="AlphaFoldDB" id="A0A8J7YQ10"/>
<protein>
    <recommendedName>
        <fullName evidence="3">PIN domain-containing protein</fullName>
    </recommendedName>
</protein>
<dbReference type="Proteomes" id="UP000716004">
    <property type="component" value="Unassembled WGS sequence"/>
</dbReference>
<name>A0A8J7YQ10_9ARCH</name>
<feature type="non-terminal residue" evidence="1">
    <location>
        <position position="60"/>
    </location>
</feature>
<reference evidence="1" key="1">
    <citation type="submission" date="2021-04" db="EMBL/GenBank/DDBJ databases">
        <title>Genomic insights into ecological role and evolution of a novel Thermoplasmata order Candidatus Sysuiplasmatales.</title>
        <authorList>
            <person name="Yuan Y."/>
        </authorList>
    </citation>
    <scope>NUCLEOTIDE SEQUENCE</scope>
    <source>
        <strain evidence="1">YP2-bin.285</strain>
    </source>
</reference>
<accession>A0A8J7YQ10</accession>
<evidence type="ECO:0008006" key="3">
    <source>
        <dbReference type="Google" id="ProtNLM"/>
    </source>
</evidence>
<evidence type="ECO:0000313" key="1">
    <source>
        <dbReference type="EMBL" id="MBX8632795.1"/>
    </source>
</evidence>
<proteinExistence type="predicted"/>
<evidence type="ECO:0000313" key="2">
    <source>
        <dbReference type="Proteomes" id="UP000716004"/>
    </source>
</evidence>
<dbReference type="SUPFAM" id="SSF88723">
    <property type="entry name" value="PIN domain-like"/>
    <property type="match status" value="1"/>
</dbReference>
<dbReference type="Gene3D" id="3.40.50.1010">
    <property type="entry name" value="5'-nuclease"/>
    <property type="match status" value="1"/>
</dbReference>
<sequence>MAGKFVIVDTSSIIFGLSKKHDVFSALEEHFPGYSLLISQGIMNEIKGIASGNGRYAKYA</sequence>
<gene>
    <name evidence="1" type="ORF">J9259_09845</name>
</gene>
<dbReference type="InterPro" id="IPR029060">
    <property type="entry name" value="PIN-like_dom_sf"/>
</dbReference>
<comment type="caution">
    <text evidence="1">The sequence shown here is derived from an EMBL/GenBank/DDBJ whole genome shotgun (WGS) entry which is preliminary data.</text>
</comment>
<organism evidence="1 2">
    <name type="scientific">Candidatus Sysuiplasma superficiale</name>
    <dbReference type="NCBI Taxonomy" id="2823368"/>
    <lineage>
        <taxon>Archaea</taxon>
        <taxon>Methanobacteriati</taxon>
        <taxon>Thermoplasmatota</taxon>
        <taxon>Thermoplasmata</taxon>
        <taxon>Candidatus Sysuiplasmatales</taxon>
        <taxon>Candidatus Sysuiplasmataceae</taxon>
        <taxon>Candidatus Sysuiplasma</taxon>
    </lineage>
</organism>